<evidence type="ECO:0008006" key="4">
    <source>
        <dbReference type="Google" id="ProtNLM"/>
    </source>
</evidence>
<dbReference type="FunCoup" id="A0A482WZX1">
    <property type="interactions" value="36"/>
</dbReference>
<accession>A0A482WZX1</accession>
<dbReference type="OrthoDB" id="6328862at2759"/>
<sequence length="352" mass="41090">MMLKNHLDMIGRNEPIQRKARFWQSYVRALKGTDDMRAPEMTHYSRYPTRGVFRPLLSSDFPTWPSHKSIYDDPIHAGDRISVPGYRYLPISRDIYGISPRNISPHHSSSAERYPPHGLLRRLLKPRPSPRSKSLDADGDLEPKSQLPSGVRELLDDFLPDFDDLWLPRRRILFHEDPLKALRAEEAHDARLASIESLFPPQYRHPWMYKPRQPLPKTKLTPPEYHEPRKSPSETIGQYFNYAGQPIYTRGGYTKRPLIQMLEPSPLMPKSMITRDPWWHEFPELRPYNPLTNWANSPFYLRDSFLSPVKRNYLWADHPVRPFGATCEALSTPFFPSILDDQLEIKATKTPA</sequence>
<dbReference type="AlphaFoldDB" id="A0A482WZX1"/>
<protein>
    <recommendedName>
        <fullName evidence="4">Myofilin</fullName>
    </recommendedName>
</protein>
<evidence type="ECO:0000313" key="2">
    <source>
        <dbReference type="EMBL" id="RZF39137.1"/>
    </source>
</evidence>
<dbReference type="InterPro" id="IPR031828">
    <property type="entry name" value="Myofilin"/>
</dbReference>
<comment type="caution">
    <text evidence="2">The sequence shown here is derived from an EMBL/GenBank/DDBJ whole genome shotgun (WGS) entry which is preliminary data.</text>
</comment>
<proteinExistence type="predicted"/>
<evidence type="ECO:0000313" key="3">
    <source>
        <dbReference type="Proteomes" id="UP000291343"/>
    </source>
</evidence>
<feature type="compositionally biased region" description="Basic residues" evidence="1">
    <location>
        <begin position="121"/>
        <end position="130"/>
    </location>
</feature>
<keyword evidence="3" id="KW-1185">Reference proteome</keyword>
<evidence type="ECO:0000256" key="1">
    <source>
        <dbReference type="SAM" id="MobiDB-lite"/>
    </source>
</evidence>
<name>A0A482WZX1_LAOST</name>
<dbReference type="STRING" id="195883.A0A482WZX1"/>
<feature type="region of interest" description="Disordered" evidence="1">
    <location>
        <begin position="121"/>
        <end position="147"/>
    </location>
</feature>
<reference evidence="2 3" key="1">
    <citation type="journal article" date="2017" name="Gigascience">
        <title>Genome sequence of the small brown planthopper, Laodelphax striatellus.</title>
        <authorList>
            <person name="Zhu J."/>
            <person name="Jiang F."/>
            <person name="Wang X."/>
            <person name="Yang P."/>
            <person name="Bao Y."/>
            <person name="Zhao W."/>
            <person name="Wang W."/>
            <person name="Lu H."/>
            <person name="Wang Q."/>
            <person name="Cui N."/>
            <person name="Li J."/>
            <person name="Chen X."/>
            <person name="Luo L."/>
            <person name="Yu J."/>
            <person name="Kang L."/>
            <person name="Cui F."/>
        </authorList>
    </citation>
    <scope>NUCLEOTIDE SEQUENCE [LARGE SCALE GENOMIC DNA]</scope>
    <source>
        <strain evidence="2">Lst14</strain>
    </source>
</reference>
<gene>
    <name evidence="2" type="ORF">LSTR_LSTR005765</name>
</gene>
<dbReference type="Proteomes" id="UP000291343">
    <property type="component" value="Unassembled WGS sequence"/>
</dbReference>
<dbReference type="EMBL" id="QKKF02020490">
    <property type="protein sequence ID" value="RZF39137.1"/>
    <property type="molecule type" value="Genomic_DNA"/>
</dbReference>
<dbReference type="InParanoid" id="A0A482WZX1"/>
<organism evidence="2 3">
    <name type="scientific">Laodelphax striatellus</name>
    <name type="common">Small brown planthopper</name>
    <name type="synonym">Delphax striatella</name>
    <dbReference type="NCBI Taxonomy" id="195883"/>
    <lineage>
        <taxon>Eukaryota</taxon>
        <taxon>Metazoa</taxon>
        <taxon>Ecdysozoa</taxon>
        <taxon>Arthropoda</taxon>
        <taxon>Hexapoda</taxon>
        <taxon>Insecta</taxon>
        <taxon>Pterygota</taxon>
        <taxon>Neoptera</taxon>
        <taxon>Paraneoptera</taxon>
        <taxon>Hemiptera</taxon>
        <taxon>Auchenorrhyncha</taxon>
        <taxon>Fulgoroidea</taxon>
        <taxon>Delphacidae</taxon>
        <taxon>Criomorphinae</taxon>
        <taxon>Laodelphax</taxon>
    </lineage>
</organism>
<dbReference type="Pfam" id="PF15929">
    <property type="entry name" value="Myofilin"/>
    <property type="match status" value="1"/>
</dbReference>